<evidence type="ECO:0008006" key="3">
    <source>
        <dbReference type="Google" id="ProtNLM"/>
    </source>
</evidence>
<gene>
    <name evidence="1" type="ORF">Dsin_000606</name>
</gene>
<name>A0AAE0B3S0_9ROSI</name>
<comment type="caution">
    <text evidence="1">The sequence shown here is derived from an EMBL/GenBank/DDBJ whole genome shotgun (WGS) entry which is preliminary data.</text>
</comment>
<sequence>MIRFLIKLGRRWIKSSMINCGTVLTVEMSFEVDRNFKKKVVQTAGKWWRAFKTTLTGKFVIPERDNFEGLKHPPEIYNFIEPCHWETFLKSRLTKEFMKRSSGKDEDHDRSVLWVEARKRAAKFVDESVEACAIKIQKLANDFATGTVNSDETNDILTMTLETPERSGRVRGVGQYVTQSTYFHMHRGQNVAEVKAFIEEQERKFNERTKRMEDDIARLKSELDTKAVIGQPTIATPQLTRVVVIYQ</sequence>
<dbReference type="EMBL" id="JANJYJ010000001">
    <property type="protein sequence ID" value="KAK3228725.1"/>
    <property type="molecule type" value="Genomic_DNA"/>
</dbReference>
<protein>
    <recommendedName>
        <fullName evidence="3">Transposase, Ptta/En/Spm, plant</fullName>
    </recommendedName>
</protein>
<reference evidence="1" key="1">
    <citation type="journal article" date="2023" name="Plant J.">
        <title>Genome sequences and population genomics provide insights into the demographic history, inbreeding, and mutation load of two 'living fossil' tree species of Dipteronia.</title>
        <authorList>
            <person name="Feng Y."/>
            <person name="Comes H.P."/>
            <person name="Chen J."/>
            <person name="Zhu S."/>
            <person name="Lu R."/>
            <person name="Zhang X."/>
            <person name="Li P."/>
            <person name="Qiu J."/>
            <person name="Olsen K.M."/>
            <person name="Qiu Y."/>
        </authorList>
    </citation>
    <scope>NUCLEOTIDE SEQUENCE</scope>
    <source>
        <strain evidence="1">NBL</strain>
    </source>
</reference>
<keyword evidence="2" id="KW-1185">Reference proteome</keyword>
<dbReference type="PANTHER" id="PTHR33018:SF31">
    <property type="entry name" value="TRANSPOSASE, PTTA_EN_SPM, PLANT"/>
    <property type="match status" value="1"/>
</dbReference>
<dbReference type="PANTHER" id="PTHR33018">
    <property type="entry name" value="OS10G0338966 PROTEIN-RELATED"/>
    <property type="match status" value="1"/>
</dbReference>
<proteinExistence type="predicted"/>
<dbReference type="AlphaFoldDB" id="A0AAE0B3S0"/>
<dbReference type="Proteomes" id="UP001281410">
    <property type="component" value="Unassembled WGS sequence"/>
</dbReference>
<evidence type="ECO:0000313" key="2">
    <source>
        <dbReference type="Proteomes" id="UP001281410"/>
    </source>
</evidence>
<accession>A0AAE0B3S0</accession>
<organism evidence="1 2">
    <name type="scientific">Dipteronia sinensis</name>
    <dbReference type="NCBI Taxonomy" id="43782"/>
    <lineage>
        <taxon>Eukaryota</taxon>
        <taxon>Viridiplantae</taxon>
        <taxon>Streptophyta</taxon>
        <taxon>Embryophyta</taxon>
        <taxon>Tracheophyta</taxon>
        <taxon>Spermatophyta</taxon>
        <taxon>Magnoliopsida</taxon>
        <taxon>eudicotyledons</taxon>
        <taxon>Gunneridae</taxon>
        <taxon>Pentapetalae</taxon>
        <taxon>rosids</taxon>
        <taxon>malvids</taxon>
        <taxon>Sapindales</taxon>
        <taxon>Sapindaceae</taxon>
        <taxon>Hippocastanoideae</taxon>
        <taxon>Acereae</taxon>
        <taxon>Dipteronia</taxon>
    </lineage>
</organism>
<evidence type="ECO:0000313" key="1">
    <source>
        <dbReference type="EMBL" id="KAK3228725.1"/>
    </source>
</evidence>